<dbReference type="Proteomes" id="UP000733379">
    <property type="component" value="Unassembled WGS sequence"/>
</dbReference>
<keyword evidence="2" id="KW-1185">Reference proteome</keyword>
<accession>A0ABS6AUM1</accession>
<sequence>MTLRERFDLPEAVGDSAVFGTPYQTPDGATVITVARPGPFRSGLRPLGVVVVQGGESTWHPATDETRIALTALLIGLVAATLSTLAMVRRPPWPDIHITQTPDR</sequence>
<comment type="caution">
    <text evidence="1">The sequence shown here is derived from an EMBL/GenBank/DDBJ whole genome shotgun (WGS) entry which is preliminary data.</text>
</comment>
<organism evidence="1 2">
    <name type="scientific">Nocardia albiluteola</name>
    <dbReference type="NCBI Taxonomy" id="2842303"/>
    <lineage>
        <taxon>Bacteria</taxon>
        <taxon>Bacillati</taxon>
        <taxon>Actinomycetota</taxon>
        <taxon>Actinomycetes</taxon>
        <taxon>Mycobacteriales</taxon>
        <taxon>Nocardiaceae</taxon>
        <taxon>Nocardia</taxon>
    </lineage>
</organism>
<name>A0ABS6AUM1_9NOCA</name>
<protein>
    <submittedName>
        <fullName evidence="1">Uncharacterized protein</fullName>
    </submittedName>
</protein>
<dbReference type="EMBL" id="JAHKNI010000002">
    <property type="protein sequence ID" value="MBU3061729.1"/>
    <property type="molecule type" value="Genomic_DNA"/>
</dbReference>
<proteinExistence type="predicted"/>
<evidence type="ECO:0000313" key="1">
    <source>
        <dbReference type="EMBL" id="MBU3061729.1"/>
    </source>
</evidence>
<gene>
    <name evidence="1" type="ORF">KO481_09355</name>
</gene>
<reference evidence="1 2" key="1">
    <citation type="submission" date="2021-06" db="EMBL/GenBank/DDBJ databases">
        <title>Actinomycetes sequencing.</title>
        <authorList>
            <person name="Shan Q."/>
        </authorList>
    </citation>
    <scope>NUCLEOTIDE SEQUENCE [LARGE SCALE GENOMIC DNA]</scope>
    <source>
        <strain evidence="1 2">NEAU-G5</strain>
    </source>
</reference>
<evidence type="ECO:0000313" key="2">
    <source>
        <dbReference type="Proteomes" id="UP000733379"/>
    </source>
</evidence>
<dbReference type="RefSeq" id="WP_215916563.1">
    <property type="nucleotide sequence ID" value="NZ_JAHKNI010000002.1"/>
</dbReference>